<reference evidence="3" key="1">
    <citation type="journal article" date="2012" name="Nature">
        <title>A physical, genetic and functional sequence assembly of the barley genome.</title>
        <authorList>
            <consortium name="The International Barley Genome Sequencing Consortium"/>
            <person name="Mayer K.F."/>
            <person name="Waugh R."/>
            <person name="Brown J.W."/>
            <person name="Schulman A."/>
            <person name="Langridge P."/>
            <person name="Platzer M."/>
            <person name="Fincher G.B."/>
            <person name="Muehlbauer G.J."/>
            <person name="Sato K."/>
            <person name="Close T.J."/>
            <person name="Wise R.P."/>
            <person name="Stein N."/>
        </authorList>
    </citation>
    <scope>NUCLEOTIDE SEQUENCE [LARGE SCALE GENOMIC DNA]</scope>
    <source>
        <strain evidence="3">cv. Morex</strain>
    </source>
</reference>
<dbReference type="Gramene" id="HORVU.MOREX.r2.6HG0494230.1">
    <property type="protein sequence ID" value="HORVU.MOREX.r2.6HG0494230.1.CDS.1"/>
    <property type="gene ID" value="HORVU.MOREX.r2.6HG0494230"/>
</dbReference>
<reference evidence="2" key="2">
    <citation type="submission" date="2020-10" db="EMBL/GenBank/DDBJ databases">
        <authorList>
            <person name="Scholz U."/>
            <person name="Mascher M."/>
            <person name="Fiebig A."/>
        </authorList>
    </citation>
    <scope>NUCLEOTIDE SEQUENCE [LARGE SCALE GENOMIC DNA]</scope>
    <source>
        <strain evidence="2">cv. Morex</strain>
    </source>
</reference>
<dbReference type="AlphaFoldDB" id="A0A8I6YBL6"/>
<evidence type="ECO:0000313" key="3">
    <source>
        <dbReference type="Proteomes" id="UP000011116"/>
    </source>
</evidence>
<dbReference type="Proteomes" id="UP000011116">
    <property type="component" value="Chromosome 6H"/>
</dbReference>
<accession>A0A8I6YBL6</accession>
<keyword evidence="1" id="KW-1133">Transmembrane helix</keyword>
<keyword evidence="1" id="KW-0812">Transmembrane</keyword>
<feature type="transmembrane region" description="Helical" evidence="1">
    <location>
        <begin position="33"/>
        <end position="55"/>
    </location>
</feature>
<evidence type="ECO:0000256" key="1">
    <source>
        <dbReference type="SAM" id="Phobius"/>
    </source>
</evidence>
<organism evidence="2 3">
    <name type="scientific">Hordeum vulgare subsp. vulgare</name>
    <name type="common">Domesticated barley</name>
    <dbReference type="NCBI Taxonomy" id="112509"/>
    <lineage>
        <taxon>Eukaryota</taxon>
        <taxon>Viridiplantae</taxon>
        <taxon>Streptophyta</taxon>
        <taxon>Embryophyta</taxon>
        <taxon>Tracheophyta</taxon>
        <taxon>Spermatophyta</taxon>
        <taxon>Magnoliopsida</taxon>
        <taxon>Liliopsida</taxon>
        <taxon>Poales</taxon>
        <taxon>Poaceae</taxon>
        <taxon>BOP clade</taxon>
        <taxon>Pooideae</taxon>
        <taxon>Triticodae</taxon>
        <taxon>Triticeae</taxon>
        <taxon>Hordeinae</taxon>
        <taxon>Hordeum</taxon>
    </lineage>
</organism>
<dbReference type="Gramene" id="HORVU.MOREX.r3.6HG0596370.1">
    <property type="protein sequence ID" value="HORVU.MOREX.r3.6HG0596370.1.CDS1"/>
    <property type="gene ID" value="HORVU.MOREX.r3.6HG0596370"/>
</dbReference>
<reference evidence="2" key="3">
    <citation type="submission" date="2022-01" db="UniProtKB">
        <authorList>
            <consortium name="EnsemblPlants"/>
        </authorList>
    </citation>
    <scope>IDENTIFICATION</scope>
    <source>
        <strain evidence="2">subsp. vulgare</strain>
    </source>
</reference>
<name>A0A8I6YBL6_HORVV</name>
<protein>
    <submittedName>
        <fullName evidence="2">Uncharacterized protein</fullName>
    </submittedName>
</protein>
<dbReference type="EnsemblPlants" id="HORVU.MOREX.r3.6HG0596370.1">
    <property type="protein sequence ID" value="HORVU.MOREX.r3.6HG0596370.1.CDS1"/>
    <property type="gene ID" value="HORVU.MOREX.r3.6HG0596370"/>
</dbReference>
<feature type="transmembrane region" description="Helical" evidence="1">
    <location>
        <begin position="12"/>
        <end position="27"/>
    </location>
</feature>
<keyword evidence="1" id="KW-0472">Membrane</keyword>
<proteinExistence type="predicted"/>
<keyword evidence="3" id="KW-1185">Reference proteome</keyword>
<sequence length="64" mass="7486">MSIPSSRLENRFTLLFFSFLQVIMLLSEENGKLTLIMGILFWALYKELFFSIFSISTCRCSDVH</sequence>
<evidence type="ECO:0000313" key="2">
    <source>
        <dbReference type="EnsemblPlants" id="HORVU.MOREX.r3.6HG0596370.1.CDS1"/>
    </source>
</evidence>